<accession>A0A8J3LFF0</accession>
<keyword evidence="1" id="KW-1133">Transmembrane helix</keyword>
<evidence type="ECO:0000313" key="3">
    <source>
        <dbReference type="Proteomes" id="UP000660339"/>
    </source>
</evidence>
<keyword evidence="1" id="KW-0472">Membrane</keyword>
<gene>
    <name evidence="2" type="ORF">Cme02nite_00470</name>
</gene>
<keyword evidence="3" id="KW-1185">Reference proteome</keyword>
<dbReference type="Proteomes" id="UP000660339">
    <property type="component" value="Unassembled WGS sequence"/>
</dbReference>
<reference evidence="2" key="1">
    <citation type="submission" date="2021-01" db="EMBL/GenBank/DDBJ databases">
        <title>Whole genome shotgun sequence of Catellatospora methionotrophica NBRC 14553.</title>
        <authorList>
            <person name="Komaki H."/>
            <person name="Tamura T."/>
        </authorList>
    </citation>
    <scope>NUCLEOTIDE SEQUENCE</scope>
    <source>
        <strain evidence="2">NBRC 14553</strain>
    </source>
</reference>
<feature type="transmembrane region" description="Helical" evidence="1">
    <location>
        <begin position="25"/>
        <end position="45"/>
    </location>
</feature>
<evidence type="ECO:0008006" key="4">
    <source>
        <dbReference type="Google" id="ProtNLM"/>
    </source>
</evidence>
<sequence>MPAGLIPDREPPMSPTLTLHRSQPLARVLAGLAAVFALVTAVVVADPAPRAAQAAACAGSTGVTVVVDFTAFGAGVVVACAPGDPTSGLTALTGAGYSVTGTQRWGLAFVCRINNLPAPAQQACVNTPPASAYWSYWHASTHGAAWTYSTLGASSYNPAPGSVEGWAFGSGAQPSITAP</sequence>
<proteinExistence type="predicted"/>
<evidence type="ECO:0000313" key="2">
    <source>
        <dbReference type="EMBL" id="GIG11715.1"/>
    </source>
</evidence>
<keyword evidence="1" id="KW-0812">Transmembrane</keyword>
<organism evidence="2 3">
    <name type="scientific">Catellatospora methionotrophica</name>
    <dbReference type="NCBI Taxonomy" id="121620"/>
    <lineage>
        <taxon>Bacteria</taxon>
        <taxon>Bacillati</taxon>
        <taxon>Actinomycetota</taxon>
        <taxon>Actinomycetes</taxon>
        <taxon>Micromonosporales</taxon>
        <taxon>Micromonosporaceae</taxon>
        <taxon>Catellatospora</taxon>
    </lineage>
</organism>
<name>A0A8J3LFF0_9ACTN</name>
<evidence type="ECO:0000256" key="1">
    <source>
        <dbReference type="SAM" id="Phobius"/>
    </source>
</evidence>
<protein>
    <recommendedName>
        <fullName evidence="4">Flagellar hook-length control protein FliK</fullName>
    </recommendedName>
</protein>
<dbReference type="EMBL" id="BONJ01000001">
    <property type="protein sequence ID" value="GIG11715.1"/>
    <property type="molecule type" value="Genomic_DNA"/>
</dbReference>
<comment type="caution">
    <text evidence="2">The sequence shown here is derived from an EMBL/GenBank/DDBJ whole genome shotgun (WGS) entry which is preliminary data.</text>
</comment>
<dbReference type="AlphaFoldDB" id="A0A8J3LFF0"/>